<dbReference type="RefSeq" id="WP_008846486.1">
    <property type="nucleotide sequence ID" value="NZ_BAEN01000076.1"/>
</dbReference>
<name>K6X7T4_9ALTE</name>
<sequence>MTEQIIRKINPLGIEATSDSSGNKTQEEMISQISPWFFVPGHEYFIEVTKKRLGDLLYVQEFAVNQDGSSADEWPELFRLASDNTVFVLNEDKTQLVNINDGVSTILFDDLEGWHIIEWTNHLPKDDNPESEIVGEVTWQDKYGNKAISKHSWIVYLLD</sequence>
<proteinExistence type="predicted"/>
<dbReference type="STRING" id="1127673.GLIP_4073"/>
<dbReference type="AlphaFoldDB" id="K6X7T4"/>
<evidence type="ECO:0000313" key="2">
    <source>
        <dbReference type="Proteomes" id="UP000006334"/>
    </source>
</evidence>
<dbReference type="EMBL" id="BAEN01000076">
    <property type="protein sequence ID" value="GAC16684.1"/>
    <property type="molecule type" value="Genomic_DNA"/>
</dbReference>
<dbReference type="Proteomes" id="UP000006334">
    <property type="component" value="Unassembled WGS sequence"/>
</dbReference>
<protein>
    <submittedName>
        <fullName evidence="1">Uncharacterized protein</fullName>
    </submittedName>
</protein>
<organism evidence="1 2">
    <name type="scientific">Aliiglaciecola lipolytica E3</name>
    <dbReference type="NCBI Taxonomy" id="1127673"/>
    <lineage>
        <taxon>Bacteria</taxon>
        <taxon>Pseudomonadati</taxon>
        <taxon>Pseudomonadota</taxon>
        <taxon>Gammaproteobacteria</taxon>
        <taxon>Alteromonadales</taxon>
        <taxon>Alteromonadaceae</taxon>
        <taxon>Aliiglaciecola</taxon>
    </lineage>
</organism>
<keyword evidence="2" id="KW-1185">Reference proteome</keyword>
<comment type="caution">
    <text evidence="1">The sequence shown here is derived from an EMBL/GenBank/DDBJ whole genome shotgun (WGS) entry which is preliminary data.</text>
</comment>
<evidence type="ECO:0000313" key="1">
    <source>
        <dbReference type="EMBL" id="GAC16684.1"/>
    </source>
</evidence>
<accession>K6X7T4</accession>
<gene>
    <name evidence="1" type="ORF">GLIP_4073</name>
</gene>
<reference evidence="1 2" key="1">
    <citation type="journal article" date="2017" name="Antonie Van Leeuwenhoek">
        <title>Rhizobium rhizosphaerae sp. nov., a novel species isolated from rice rhizosphere.</title>
        <authorList>
            <person name="Zhao J.J."/>
            <person name="Zhang J."/>
            <person name="Zhang R.J."/>
            <person name="Zhang C.W."/>
            <person name="Yin H.Q."/>
            <person name="Zhang X.X."/>
        </authorList>
    </citation>
    <scope>NUCLEOTIDE SEQUENCE [LARGE SCALE GENOMIC DNA]</scope>
    <source>
        <strain evidence="1 2">E3</strain>
    </source>
</reference>